<dbReference type="EMBL" id="JARKIB010000169">
    <property type="protein sequence ID" value="KAJ7728891.1"/>
    <property type="molecule type" value="Genomic_DNA"/>
</dbReference>
<comment type="caution">
    <text evidence="6">The sequence shown here is derived from an EMBL/GenBank/DDBJ whole genome shotgun (WGS) entry which is preliminary data.</text>
</comment>
<evidence type="ECO:0000256" key="2">
    <source>
        <dbReference type="ARBA" id="ARBA00022630"/>
    </source>
</evidence>
<evidence type="ECO:0000313" key="7">
    <source>
        <dbReference type="Proteomes" id="UP001215598"/>
    </source>
</evidence>
<dbReference type="InterPro" id="IPR023753">
    <property type="entry name" value="FAD/NAD-binding_dom"/>
</dbReference>
<dbReference type="PANTHER" id="PTHR43735:SF3">
    <property type="entry name" value="FERROPTOSIS SUPPRESSOR PROTEIN 1"/>
    <property type="match status" value="1"/>
</dbReference>
<feature type="domain" description="FAD/NAD(P)-binding" evidence="5">
    <location>
        <begin position="6"/>
        <end position="290"/>
    </location>
</feature>
<dbReference type="InterPro" id="IPR036188">
    <property type="entry name" value="FAD/NAD-bd_sf"/>
</dbReference>
<dbReference type="PANTHER" id="PTHR43735">
    <property type="entry name" value="APOPTOSIS-INDUCING FACTOR 1"/>
    <property type="match status" value="1"/>
</dbReference>
<evidence type="ECO:0000256" key="4">
    <source>
        <dbReference type="ARBA" id="ARBA00023002"/>
    </source>
</evidence>
<comment type="similarity">
    <text evidence="1">Belongs to the FAD-dependent oxidoreductase family.</text>
</comment>
<organism evidence="6 7">
    <name type="scientific">Mycena metata</name>
    <dbReference type="NCBI Taxonomy" id="1033252"/>
    <lineage>
        <taxon>Eukaryota</taxon>
        <taxon>Fungi</taxon>
        <taxon>Dikarya</taxon>
        <taxon>Basidiomycota</taxon>
        <taxon>Agaricomycotina</taxon>
        <taxon>Agaricomycetes</taxon>
        <taxon>Agaricomycetidae</taxon>
        <taxon>Agaricales</taxon>
        <taxon>Marasmiineae</taxon>
        <taxon>Mycenaceae</taxon>
        <taxon>Mycena</taxon>
    </lineage>
</organism>
<dbReference type="Pfam" id="PF07992">
    <property type="entry name" value="Pyr_redox_2"/>
    <property type="match status" value="1"/>
</dbReference>
<name>A0AAD7HV56_9AGAR</name>
<sequence>MSTPKRIVIVGAGVGGGATVAKTLSAKLPSAKITLINPRPYTIFLPTLPRMSVSDSNDLFENALIPLDKVFANKNGTFVEGVVETINATKKGGEVVLSNGQQIGYDVLVLATGSTWEGPLDIPDDKAAVSAFVAESRSNFKKAQKIILVGGGAVGIEIAGEIKDVWPEKKVTIVHGADGVTNATYPKKFRTGLEKSLRARGIDLVLNDYVDEIPPPGPATVTTRNGQRLEADLVVPTRGPRPRTEFISKSLGATVLNERGQVKVKPTLQLIDHPDIFAVGDIIDTVEEKQFMKATAHAGIVAPNVIAYLKGSALKPYKGSPEVIIVTNGKGGGMGYMGMMGGITLGGWFAKMAKGKGLFLPMARGAVGYS</sequence>
<protein>
    <submittedName>
        <fullName evidence="6">FAD/NAD(P)-binding domain-containing protein</fullName>
    </submittedName>
</protein>
<keyword evidence="2" id="KW-0285">Flavoprotein</keyword>
<dbReference type="PRINTS" id="PR00411">
    <property type="entry name" value="PNDRDTASEI"/>
</dbReference>
<evidence type="ECO:0000259" key="5">
    <source>
        <dbReference type="Pfam" id="PF07992"/>
    </source>
</evidence>
<evidence type="ECO:0000256" key="3">
    <source>
        <dbReference type="ARBA" id="ARBA00022827"/>
    </source>
</evidence>
<accession>A0AAD7HV56</accession>
<keyword evidence="3" id="KW-0274">FAD</keyword>
<dbReference type="GO" id="GO:0050660">
    <property type="term" value="F:flavin adenine dinucleotide binding"/>
    <property type="evidence" value="ECO:0007669"/>
    <property type="project" value="TreeGrafter"/>
</dbReference>
<dbReference type="PRINTS" id="PR00368">
    <property type="entry name" value="FADPNR"/>
</dbReference>
<keyword evidence="4" id="KW-0560">Oxidoreductase</keyword>
<dbReference type="GO" id="GO:0004174">
    <property type="term" value="F:electron-transferring-flavoprotein dehydrogenase activity"/>
    <property type="evidence" value="ECO:0007669"/>
    <property type="project" value="TreeGrafter"/>
</dbReference>
<proteinExistence type="inferred from homology"/>
<keyword evidence="7" id="KW-1185">Reference proteome</keyword>
<evidence type="ECO:0000256" key="1">
    <source>
        <dbReference type="ARBA" id="ARBA00006442"/>
    </source>
</evidence>
<evidence type="ECO:0000313" key="6">
    <source>
        <dbReference type="EMBL" id="KAJ7728891.1"/>
    </source>
</evidence>
<dbReference type="AlphaFoldDB" id="A0AAD7HV56"/>
<dbReference type="Proteomes" id="UP001215598">
    <property type="component" value="Unassembled WGS sequence"/>
</dbReference>
<reference evidence="6" key="1">
    <citation type="submission" date="2023-03" db="EMBL/GenBank/DDBJ databases">
        <title>Massive genome expansion in bonnet fungi (Mycena s.s.) driven by repeated elements and novel gene families across ecological guilds.</title>
        <authorList>
            <consortium name="Lawrence Berkeley National Laboratory"/>
            <person name="Harder C.B."/>
            <person name="Miyauchi S."/>
            <person name="Viragh M."/>
            <person name="Kuo A."/>
            <person name="Thoen E."/>
            <person name="Andreopoulos B."/>
            <person name="Lu D."/>
            <person name="Skrede I."/>
            <person name="Drula E."/>
            <person name="Henrissat B."/>
            <person name="Morin E."/>
            <person name="Kohler A."/>
            <person name="Barry K."/>
            <person name="LaButti K."/>
            <person name="Morin E."/>
            <person name="Salamov A."/>
            <person name="Lipzen A."/>
            <person name="Mereny Z."/>
            <person name="Hegedus B."/>
            <person name="Baldrian P."/>
            <person name="Stursova M."/>
            <person name="Weitz H."/>
            <person name="Taylor A."/>
            <person name="Grigoriev I.V."/>
            <person name="Nagy L.G."/>
            <person name="Martin F."/>
            <person name="Kauserud H."/>
        </authorList>
    </citation>
    <scope>NUCLEOTIDE SEQUENCE</scope>
    <source>
        <strain evidence="6">CBHHK182m</strain>
    </source>
</reference>
<dbReference type="SUPFAM" id="SSF51905">
    <property type="entry name" value="FAD/NAD(P)-binding domain"/>
    <property type="match status" value="1"/>
</dbReference>
<dbReference type="GO" id="GO:0005737">
    <property type="term" value="C:cytoplasm"/>
    <property type="evidence" value="ECO:0007669"/>
    <property type="project" value="TreeGrafter"/>
</dbReference>
<dbReference type="Gene3D" id="3.50.50.100">
    <property type="match status" value="1"/>
</dbReference>
<gene>
    <name evidence="6" type="ORF">B0H16DRAFT_1587873</name>
</gene>